<gene>
    <name evidence="2" type="ORF">G7Y89_g9501</name>
</gene>
<evidence type="ECO:0000313" key="3">
    <source>
        <dbReference type="Proteomes" id="UP000566819"/>
    </source>
</evidence>
<dbReference type="EMBL" id="JAAMPI010000781">
    <property type="protein sequence ID" value="KAF4628651.1"/>
    <property type="molecule type" value="Genomic_DNA"/>
</dbReference>
<feature type="region of interest" description="Disordered" evidence="1">
    <location>
        <begin position="187"/>
        <end position="208"/>
    </location>
</feature>
<feature type="compositionally biased region" description="Polar residues" evidence="1">
    <location>
        <begin position="306"/>
        <end position="321"/>
    </location>
</feature>
<accession>A0A8H4RG28</accession>
<dbReference type="AlphaFoldDB" id="A0A8H4RG28"/>
<protein>
    <submittedName>
        <fullName evidence="2">Uncharacterized protein</fullName>
    </submittedName>
</protein>
<proteinExistence type="predicted"/>
<dbReference type="Proteomes" id="UP000566819">
    <property type="component" value="Unassembled WGS sequence"/>
</dbReference>
<feature type="region of interest" description="Disordered" evidence="1">
    <location>
        <begin position="369"/>
        <end position="388"/>
    </location>
</feature>
<feature type="compositionally biased region" description="Low complexity" evidence="1">
    <location>
        <begin position="7"/>
        <end position="20"/>
    </location>
</feature>
<feature type="region of interest" description="Disordered" evidence="1">
    <location>
        <begin position="1"/>
        <end position="29"/>
    </location>
</feature>
<keyword evidence="3" id="KW-1185">Reference proteome</keyword>
<comment type="caution">
    <text evidence="2">The sequence shown here is derived from an EMBL/GenBank/DDBJ whole genome shotgun (WGS) entry which is preliminary data.</text>
</comment>
<sequence>MTETSEEPASVVSQVSSPPSNVIRQNHKQSNKNRMACLTRWYDEEVRKCLQTHTEGSDMHRASIKELDSKLRLGDFSWDEMRIEKRYFIRFPTQIKIMQHMRQHNYIDKPKSSENKQHAYKLYEKIGLHAQGMDISIDFVAICRFKVDNFIVSKGRAMVRASACEIEAGGPLWAEYTRAWLRDDWDGDISAPPQSRNSKQRSEKSLPSTMVDFDKCSSIDKQHNDITLPSTLSNSNDVLDVNIPNDNTFPSTISNPDIVLDINLPYDDTFFPPTIADPESVLAIDNFIAGVIDPEAGQSVIGPFSDSATPAANTPISTATPQGRKRSHDMYSSDLEPGGLNREAKVDVTFPPTAKQSCRQTTLEHTSTQLNIGGTSPLELSPSSTPAPEQTYLQATRECMPANQTISPDLFQILLSTNLD</sequence>
<feature type="region of interest" description="Disordered" evidence="1">
    <location>
        <begin position="305"/>
        <end position="343"/>
    </location>
</feature>
<organism evidence="2 3">
    <name type="scientific">Cudoniella acicularis</name>
    <dbReference type="NCBI Taxonomy" id="354080"/>
    <lineage>
        <taxon>Eukaryota</taxon>
        <taxon>Fungi</taxon>
        <taxon>Dikarya</taxon>
        <taxon>Ascomycota</taxon>
        <taxon>Pezizomycotina</taxon>
        <taxon>Leotiomycetes</taxon>
        <taxon>Helotiales</taxon>
        <taxon>Tricladiaceae</taxon>
        <taxon>Cudoniella</taxon>
    </lineage>
</organism>
<name>A0A8H4RG28_9HELO</name>
<evidence type="ECO:0000256" key="1">
    <source>
        <dbReference type="SAM" id="MobiDB-lite"/>
    </source>
</evidence>
<reference evidence="2 3" key="1">
    <citation type="submission" date="2020-03" db="EMBL/GenBank/DDBJ databases">
        <title>Draft Genome Sequence of Cudoniella acicularis.</title>
        <authorList>
            <person name="Buettner E."/>
            <person name="Kellner H."/>
        </authorList>
    </citation>
    <scope>NUCLEOTIDE SEQUENCE [LARGE SCALE GENOMIC DNA]</scope>
    <source>
        <strain evidence="2 3">DSM 108380</strain>
    </source>
</reference>
<feature type="compositionally biased region" description="Low complexity" evidence="1">
    <location>
        <begin position="375"/>
        <end position="388"/>
    </location>
</feature>
<evidence type="ECO:0000313" key="2">
    <source>
        <dbReference type="EMBL" id="KAF4628651.1"/>
    </source>
</evidence>